<evidence type="ECO:0000313" key="2">
    <source>
        <dbReference type="Proteomes" id="UP000314294"/>
    </source>
</evidence>
<reference evidence="1 2" key="1">
    <citation type="submission" date="2019-03" db="EMBL/GenBank/DDBJ databases">
        <title>First draft genome of Liparis tanakae, snailfish: a comprehensive survey of snailfish specific genes.</title>
        <authorList>
            <person name="Kim W."/>
            <person name="Song I."/>
            <person name="Jeong J.-H."/>
            <person name="Kim D."/>
            <person name="Kim S."/>
            <person name="Ryu S."/>
            <person name="Song J.Y."/>
            <person name="Lee S.K."/>
        </authorList>
    </citation>
    <scope>NUCLEOTIDE SEQUENCE [LARGE SCALE GENOMIC DNA]</scope>
    <source>
        <tissue evidence="1">Muscle</tissue>
    </source>
</reference>
<sequence length="116" mass="13290">MITGYKTQSILCLPIKNHREEVVGVAQAINKKCGEEDGAFSEQDEKDFSAYLSFSGIVLHNAQLYETSQLENRRNQVLLDLASLIFEEQQCLENSFSSVFHMEYEELRDVLDAPKR</sequence>
<dbReference type="EMBL" id="SRLO01000861">
    <property type="protein sequence ID" value="TNN45194.1"/>
    <property type="molecule type" value="Genomic_DNA"/>
</dbReference>
<organism evidence="1 2">
    <name type="scientific">Liparis tanakae</name>
    <name type="common">Tanaka's snailfish</name>
    <dbReference type="NCBI Taxonomy" id="230148"/>
    <lineage>
        <taxon>Eukaryota</taxon>
        <taxon>Metazoa</taxon>
        <taxon>Chordata</taxon>
        <taxon>Craniata</taxon>
        <taxon>Vertebrata</taxon>
        <taxon>Euteleostomi</taxon>
        <taxon>Actinopterygii</taxon>
        <taxon>Neopterygii</taxon>
        <taxon>Teleostei</taxon>
        <taxon>Neoteleostei</taxon>
        <taxon>Acanthomorphata</taxon>
        <taxon>Eupercaria</taxon>
        <taxon>Perciformes</taxon>
        <taxon>Cottioidei</taxon>
        <taxon>Cottales</taxon>
        <taxon>Liparidae</taxon>
        <taxon>Liparis</taxon>
    </lineage>
</organism>
<protein>
    <submittedName>
        <fullName evidence="1">cGMP-specific 3',5'-cyclic phosphodiesterase</fullName>
    </submittedName>
</protein>
<dbReference type="InterPro" id="IPR029016">
    <property type="entry name" value="GAF-like_dom_sf"/>
</dbReference>
<dbReference type="AlphaFoldDB" id="A0A4Z2FXC7"/>
<evidence type="ECO:0000313" key="1">
    <source>
        <dbReference type="EMBL" id="TNN45194.1"/>
    </source>
</evidence>
<dbReference type="Proteomes" id="UP000314294">
    <property type="component" value="Unassembled WGS sequence"/>
</dbReference>
<comment type="caution">
    <text evidence="1">The sequence shown here is derived from an EMBL/GenBank/DDBJ whole genome shotgun (WGS) entry which is preliminary data.</text>
</comment>
<proteinExistence type="predicted"/>
<dbReference type="OrthoDB" id="74705at2759"/>
<accession>A0A4Z2FXC7</accession>
<gene>
    <name evidence="1" type="primary">PDE5A_3</name>
    <name evidence="1" type="ORF">EYF80_044604</name>
</gene>
<name>A0A4Z2FXC7_9TELE</name>
<dbReference type="Gene3D" id="3.30.450.40">
    <property type="match status" value="1"/>
</dbReference>
<keyword evidence="2" id="KW-1185">Reference proteome</keyword>
<dbReference type="SUPFAM" id="SSF55781">
    <property type="entry name" value="GAF domain-like"/>
    <property type="match status" value="1"/>
</dbReference>